<feature type="region of interest" description="Disordered" evidence="1">
    <location>
        <begin position="168"/>
        <end position="214"/>
    </location>
</feature>
<evidence type="ECO:0000313" key="2">
    <source>
        <dbReference type="EMBL" id="KAG8079643.1"/>
    </source>
</evidence>
<reference evidence="2" key="1">
    <citation type="journal article" date="2021" name="bioRxiv">
        <title>Whole Genome Assembly and Annotation of Northern Wild Rice, Zizania palustris L., Supports a Whole Genome Duplication in the Zizania Genus.</title>
        <authorList>
            <person name="Haas M."/>
            <person name="Kono T."/>
            <person name="Macchietto M."/>
            <person name="Millas R."/>
            <person name="McGilp L."/>
            <person name="Shao M."/>
            <person name="Duquette J."/>
            <person name="Hirsch C.N."/>
            <person name="Kimball J."/>
        </authorList>
    </citation>
    <scope>NUCLEOTIDE SEQUENCE</scope>
    <source>
        <tissue evidence="2">Fresh leaf tissue</tissue>
    </source>
</reference>
<proteinExistence type="predicted"/>
<feature type="region of interest" description="Disordered" evidence="1">
    <location>
        <begin position="227"/>
        <end position="255"/>
    </location>
</feature>
<gene>
    <name evidence="2" type="ORF">GUJ93_ZPchr0007g3356</name>
</gene>
<dbReference type="EMBL" id="JAAALK010000282">
    <property type="protein sequence ID" value="KAG8079643.1"/>
    <property type="molecule type" value="Genomic_DNA"/>
</dbReference>
<reference evidence="2" key="2">
    <citation type="submission" date="2021-02" db="EMBL/GenBank/DDBJ databases">
        <authorList>
            <person name="Kimball J.A."/>
            <person name="Haas M.W."/>
            <person name="Macchietto M."/>
            <person name="Kono T."/>
            <person name="Duquette J."/>
            <person name="Shao M."/>
        </authorList>
    </citation>
    <scope>NUCLEOTIDE SEQUENCE</scope>
    <source>
        <tissue evidence="2">Fresh leaf tissue</tissue>
    </source>
</reference>
<comment type="caution">
    <text evidence="2">The sequence shown here is derived from an EMBL/GenBank/DDBJ whole genome shotgun (WGS) entry which is preliminary data.</text>
</comment>
<dbReference type="OrthoDB" id="679702at2759"/>
<evidence type="ECO:0000313" key="3">
    <source>
        <dbReference type="Proteomes" id="UP000729402"/>
    </source>
</evidence>
<protein>
    <submittedName>
        <fullName evidence="2">Uncharacterized protein</fullName>
    </submittedName>
</protein>
<sequence>MLVRLDFPPGGEPAGESTPHAARRTPQGWGRDLLVGESDRLEDSRSFDGCKVKTTGVTMDLDFVAASPGSRWMDESAVRRRRQRLLSSPLLRTHLTPAFDAVAGGADGMSPYSGSASSSGGLDLGFDSSLLRYRRACFSATADLDQRRLLYSPQWLQGAPMYSVVKHQSDGMSGAPGSQDLRDNSSVISPWQSSADRPTATARGISNKPPADLRSGEDTVIQATMAELSTPQPEVAPPAQPASSAQAEQPTEDDEELIAEFLYGESGRRRLPVFKIICPE</sequence>
<feature type="region of interest" description="Disordered" evidence="1">
    <location>
        <begin position="1"/>
        <end position="30"/>
    </location>
</feature>
<feature type="compositionally biased region" description="Polar residues" evidence="1">
    <location>
        <begin position="184"/>
        <end position="196"/>
    </location>
</feature>
<evidence type="ECO:0000256" key="1">
    <source>
        <dbReference type="SAM" id="MobiDB-lite"/>
    </source>
</evidence>
<dbReference type="Proteomes" id="UP000729402">
    <property type="component" value="Unassembled WGS sequence"/>
</dbReference>
<accession>A0A8J5TDP2</accession>
<keyword evidence="3" id="KW-1185">Reference proteome</keyword>
<organism evidence="2 3">
    <name type="scientific">Zizania palustris</name>
    <name type="common">Northern wild rice</name>
    <dbReference type="NCBI Taxonomy" id="103762"/>
    <lineage>
        <taxon>Eukaryota</taxon>
        <taxon>Viridiplantae</taxon>
        <taxon>Streptophyta</taxon>
        <taxon>Embryophyta</taxon>
        <taxon>Tracheophyta</taxon>
        <taxon>Spermatophyta</taxon>
        <taxon>Magnoliopsida</taxon>
        <taxon>Liliopsida</taxon>
        <taxon>Poales</taxon>
        <taxon>Poaceae</taxon>
        <taxon>BOP clade</taxon>
        <taxon>Oryzoideae</taxon>
        <taxon>Oryzeae</taxon>
        <taxon>Zizaniinae</taxon>
        <taxon>Zizania</taxon>
    </lineage>
</organism>
<dbReference type="AlphaFoldDB" id="A0A8J5TDP2"/>
<name>A0A8J5TDP2_ZIZPA</name>